<accession>A0ABU9JRY7</accession>
<reference evidence="2 3" key="1">
    <citation type="submission" date="2024-04" db="EMBL/GenBank/DDBJ databases">
        <title>Bacterial endophytes with biocontrol capabilities against important plant pathogens.</title>
        <authorList>
            <person name="Alayande K.A."/>
        </authorList>
    </citation>
    <scope>NUCLEOTIDE SEQUENCE [LARGE SCALE GENOMIC DNA]</scope>
    <source>
        <strain evidence="2 3">KV22</strain>
    </source>
</reference>
<comment type="caution">
    <text evidence="2">The sequence shown here is derived from an EMBL/GenBank/DDBJ whole genome shotgun (WGS) entry which is preliminary data.</text>
</comment>
<organism evidence="2 3">
    <name type="scientific">Stenotrophomonas bentonitica</name>
    <dbReference type="NCBI Taxonomy" id="1450134"/>
    <lineage>
        <taxon>Bacteria</taxon>
        <taxon>Pseudomonadati</taxon>
        <taxon>Pseudomonadota</taxon>
        <taxon>Gammaproteobacteria</taxon>
        <taxon>Lysobacterales</taxon>
        <taxon>Lysobacteraceae</taxon>
        <taxon>Stenotrophomonas</taxon>
    </lineage>
</organism>
<dbReference type="Proteomes" id="UP001455088">
    <property type="component" value="Unassembled WGS sequence"/>
</dbReference>
<name>A0ABU9JRY7_9GAMM</name>
<sequence>MDGVAQVFAAWLGAWGTFLTVVITVGGAMWVAFWQLGHDRTERAKDRALQAKREVLMECTKAALVAVQAVGDLSQLGTDVQKTSEKLGDALAKINAGSAVASIEVMTCGKNLVEAVRKQFMNTIVARALLGEATTTTIESQFSLDVIRSQKQLQEPFVLLVAAVRRDLGIEGSGDKEVREALWIDLDALEQHTRETLRALTG</sequence>
<dbReference type="RefSeq" id="WP_341987971.1">
    <property type="nucleotide sequence ID" value="NZ_JBBYHY010000013.1"/>
</dbReference>
<feature type="transmembrane region" description="Helical" evidence="1">
    <location>
        <begin position="12"/>
        <end position="33"/>
    </location>
</feature>
<dbReference type="EMBL" id="JBBYHY010000013">
    <property type="protein sequence ID" value="MEL3955613.1"/>
    <property type="molecule type" value="Genomic_DNA"/>
</dbReference>
<protein>
    <submittedName>
        <fullName evidence="2">Uncharacterized protein</fullName>
    </submittedName>
</protein>
<proteinExistence type="predicted"/>
<keyword evidence="3" id="KW-1185">Reference proteome</keyword>
<keyword evidence="1" id="KW-0472">Membrane</keyword>
<keyword evidence="1" id="KW-1133">Transmembrane helix</keyword>
<keyword evidence="1" id="KW-0812">Transmembrane</keyword>
<evidence type="ECO:0000256" key="1">
    <source>
        <dbReference type="SAM" id="Phobius"/>
    </source>
</evidence>
<gene>
    <name evidence="2" type="ORF">AAE039_18820</name>
</gene>
<evidence type="ECO:0000313" key="2">
    <source>
        <dbReference type="EMBL" id="MEL3955613.1"/>
    </source>
</evidence>
<evidence type="ECO:0000313" key="3">
    <source>
        <dbReference type="Proteomes" id="UP001455088"/>
    </source>
</evidence>